<dbReference type="Pfam" id="PF01068">
    <property type="entry name" value="DNA_ligase_A_M"/>
    <property type="match status" value="1"/>
</dbReference>
<dbReference type="PANTHER" id="PTHR47810">
    <property type="entry name" value="DNA LIGASE"/>
    <property type="match status" value="1"/>
</dbReference>
<dbReference type="EMBL" id="FOSC01000012">
    <property type="protein sequence ID" value="SFK22903.1"/>
    <property type="molecule type" value="Genomic_DNA"/>
</dbReference>
<evidence type="ECO:0000313" key="8">
    <source>
        <dbReference type="EMBL" id="SFK22903.1"/>
    </source>
</evidence>
<dbReference type="SUPFAM" id="SSF50249">
    <property type="entry name" value="Nucleic acid-binding proteins"/>
    <property type="match status" value="1"/>
</dbReference>
<evidence type="ECO:0000256" key="2">
    <source>
        <dbReference type="ARBA" id="ARBA00022598"/>
    </source>
</evidence>
<dbReference type="Pfam" id="PF14743">
    <property type="entry name" value="DNA_ligase_OB_2"/>
    <property type="match status" value="1"/>
</dbReference>
<comment type="cofactor">
    <cofactor evidence="1">
        <name>a divalent metal cation</name>
        <dbReference type="ChEBI" id="CHEBI:60240"/>
    </cofactor>
</comment>
<gene>
    <name evidence="8" type="ORF">SAMN05216429_112130</name>
</gene>
<dbReference type="GO" id="GO:0005524">
    <property type="term" value="F:ATP binding"/>
    <property type="evidence" value="ECO:0007669"/>
    <property type="project" value="InterPro"/>
</dbReference>
<dbReference type="InterPro" id="IPR029319">
    <property type="entry name" value="DNA_ligase_OB"/>
</dbReference>
<comment type="catalytic activity">
    <reaction evidence="6">
        <text>ATP + (deoxyribonucleotide)n-3'-hydroxyl + 5'-phospho-(deoxyribonucleotide)m = (deoxyribonucleotide)n+m + AMP + diphosphate.</text>
        <dbReference type="EC" id="6.5.1.1"/>
    </reaction>
</comment>
<dbReference type="Proteomes" id="UP000199445">
    <property type="component" value="Unassembled WGS sequence"/>
</dbReference>
<evidence type="ECO:0000256" key="6">
    <source>
        <dbReference type="ARBA" id="ARBA00034003"/>
    </source>
</evidence>
<keyword evidence="2 8" id="KW-0436">Ligase</keyword>
<reference evidence="8 9" key="1">
    <citation type="submission" date="2016-10" db="EMBL/GenBank/DDBJ databases">
        <authorList>
            <person name="de Groot N.N."/>
        </authorList>
    </citation>
    <scope>NUCLEOTIDE SEQUENCE [LARGE SCALE GENOMIC DNA]</scope>
    <source>
        <strain evidence="8 9">IBRC-M 10445</strain>
    </source>
</reference>
<evidence type="ECO:0000259" key="7">
    <source>
        <dbReference type="PROSITE" id="PS50160"/>
    </source>
</evidence>
<dbReference type="GO" id="GO:0006281">
    <property type="term" value="P:DNA repair"/>
    <property type="evidence" value="ECO:0007669"/>
    <property type="project" value="UniProtKB-KW"/>
</dbReference>
<keyword evidence="4" id="KW-0227">DNA damage</keyword>
<dbReference type="InterPro" id="IPR012310">
    <property type="entry name" value="DNA_ligase_ATP-dep_cent"/>
</dbReference>
<dbReference type="NCBIfam" id="NF006592">
    <property type="entry name" value="PRK09125.1"/>
    <property type="match status" value="1"/>
</dbReference>
<protein>
    <submittedName>
        <fullName evidence="8">DNA ligase-1</fullName>
    </submittedName>
</protein>
<evidence type="ECO:0000256" key="4">
    <source>
        <dbReference type="ARBA" id="ARBA00022763"/>
    </source>
</evidence>
<dbReference type="Gene3D" id="3.30.1490.70">
    <property type="match status" value="1"/>
</dbReference>
<evidence type="ECO:0000313" key="9">
    <source>
        <dbReference type="Proteomes" id="UP000199445"/>
    </source>
</evidence>
<dbReference type="PROSITE" id="PS50160">
    <property type="entry name" value="DNA_LIGASE_A3"/>
    <property type="match status" value="1"/>
</dbReference>
<proteinExistence type="predicted"/>
<dbReference type="Gene3D" id="2.40.50.140">
    <property type="entry name" value="Nucleic acid-binding proteins"/>
    <property type="match status" value="1"/>
</dbReference>
<sequence length="293" mass="32745">MPHYLPSGPRLRALVFTLLFCAIGGPFQSPALAQPPAIPLANHYHPDVDLAGYWLSEKLDGVRAYWDGERLMSRGGHPYQVPEGFTDGFPDQPLDGELWSGRQRFAQLSGAVRKAHPVAEEWREIRFHVFDLPLEDLPFYRRYRQLQTLVKAAETDNLVLVEQQPVASHRALMAELQAVEANGGEGLMLKRKDSLYRAGRSDDLLKVKSHQDAEAVVIGHTRGKGKYRGSLGALVVRLDDGRKMRIGTGFSDRERASPPPVGSVITFRYRGLTATGLPRFASFLRVRNDEPGH</sequence>
<organism evidence="8 9">
    <name type="scientific">Marinobacter persicus</name>
    <dbReference type="NCBI Taxonomy" id="930118"/>
    <lineage>
        <taxon>Bacteria</taxon>
        <taxon>Pseudomonadati</taxon>
        <taxon>Pseudomonadota</taxon>
        <taxon>Gammaproteobacteria</taxon>
        <taxon>Pseudomonadales</taxon>
        <taxon>Marinobacteraceae</taxon>
        <taxon>Marinobacter</taxon>
    </lineage>
</organism>
<dbReference type="GO" id="GO:0006260">
    <property type="term" value="P:DNA replication"/>
    <property type="evidence" value="ECO:0007669"/>
    <property type="project" value="UniProtKB-KW"/>
</dbReference>
<dbReference type="CDD" id="cd08041">
    <property type="entry name" value="OBF_kDNA_ligase_like"/>
    <property type="match status" value="1"/>
</dbReference>
<dbReference type="Gene3D" id="3.30.470.30">
    <property type="entry name" value="DNA ligase/mRNA capping enzyme"/>
    <property type="match status" value="1"/>
</dbReference>
<feature type="domain" description="ATP-dependent DNA ligase family profile" evidence="7">
    <location>
        <begin position="134"/>
        <end position="240"/>
    </location>
</feature>
<dbReference type="GO" id="GO:0006310">
    <property type="term" value="P:DNA recombination"/>
    <property type="evidence" value="ECO:0007669"/>
    <property type="project" value="InterPro"/>
</dbReference>
<dbReference type="PANTHER" id="PTHR47810:SF1">
    <property type="entry name" value="DNA LIGASE B"/>
    <property type="match status" value="1"/>
</dbReference>
<evidence type="ECO:0000256" key="5">
    <source>
        <dbReference type="ARBA" id="ARBA00023204"/>
    </source>
</evidence>
<dbReference type="OrthoDB" id="9782700at2"/>
<dbReference type="InterPro" id="IPR012340">
    <property type="entry name" value="NA-bd_OB-fold"/>
</dbReference>
<dbReference type="InterPro" id="IPR050326">
    <property type="entry name" value="NAD_dep_DNA_ligaseB"/>
</dbReference>
<dbReference type="SUPFAM" id="SSF56091">
    <property type="entry name" value="DNA ligase/mRNA capping enzyme, catalytic domain"/>
    <property type="match status" value="1"/>
</dbReference>
<dbReference type="RefSeq" id="WP_091706385.1">
    <property type="nucleotide sequence ID" value="NZ_BMYN01000008.1"/>
</dbReference>
<keyword evidence="5" id="KW-0234">DNA repair</keyword>
<dbReference type="GO" id="GO:0003910">
    <property type="term" value="F:DNA ligase (ATP) activity"/>
    <property type="evidence" value="ECO:0007669"/>
    <property type="project" value="UniProtKB-EC"/>
</dbReference>
<keyword evidence="9" id="KW-1185">Reference proteome</keyword>
<dbReference type="AlphaFoldDB" id="A0A1I3XTU3"/>
<evidence type="ECO:0000256" key="3">
    <source>
        <dbReference type="ARBA" id="ARBA00022705"/>
    </source>
</evidence>
<accession>A0A1I3XTU3</accession>
<dbReference type="CDD" id="cd07896">
    <property type="entry name" value="Adenylation_kDNA_ligase_like"/>
    <property type="match status" value="1"/>
</dbReference>
<name>A0A1I3XTU3_9GAMM</name>
<keyword evidence="3" id="KW-0235">DNA replication</keyword>
<evidence type="ECO:0000256" key="1">
    <source>
        <dbReference type="ARBA" id="ARBA00001968"/>
    </source>
</evidence>